<dbReference type="InterPro" id="IPR058031">
    <property type="entry name" value="AAA_lid_NorR"/>
</dbReference>
<organism evidence="9 10">
    <name type="scientific">Thioalkalicoccus limnaeus</name>
    <dbReference type="NCBI Taxonomy" id="120681"/>
    <lineage>
        <taxon>Bacteria</taxon>
        <taxon>Pseudomonadati</taxon>
        <taxon>Pseudomonadota</taxon>
        <taxon>Gammaproteobacteria</taxon>
        <taxon>Chromatiales</taxon>
        <taxon>Chromatiaceae</taxon>
        <taxon>Thioalkalicoccus</taxon>
    </lineage>
</organism>
<dbReference type="Gene3D" id="1.10.8.60">
    <property type="match status" value="1"/>
</dbReference>
<evidence type="ECO:0000259" key="7">
    <source>
        <dbReference type="PROSITE" id="PS50045"/>
    </source>
</evidence>
<keyword evidence="1" id="KW-0547">Nucleotide-binding</keyword>
<dbReference type="PRINTS" id="PR01590">
    <property type="entry name" value="HTHFIS"/>
</dbReference>
<dbReference type="Gene3D" id="3.40.50.2300">
    <property type="match status" value="1"/>
</dbReference>
<dbReference type="SMART" id="SM00382">
    <property type="entry name" value="AAA"/>
    <property type="match status" value="1"/>
</dbReference>
<dbReference type="InterPro" id="IPR025943">
    <property type="entry name" value="Sigma_54_int_dom_ATP-bd_2"/>
</dbReference>
<dbReference type="Pfam" id="PF00072">
    <property type="entry name" value="Response_reg"/>
    <property type="match status" value="1"/>
</dbReference>
<evidence type="ECO:0000313" key="10">
    <source>
        <dbReference type="Proteomes" id="UP001564408"/>
    </source>
</evidence>
<evidence type="ECO:0000259" key="8">
    <source>
        <dbReference type="PROSITE" id="PS50110"/>
    </source>
</evidence>
<keyword evidence="10" id="KW-1185">Reference proteome</keyword>
<feature type="domain" description="Sigma-54 factor interaction" evidence="7">
    <location>
        <begin position="148"/>
        <end position="377"/>
    </location>
</feature>
<feature type="domain" description="Response regulatory" evidence="8">
    <location>
        <begin position="10"/>
        <end position="124"/>
    </location>
</feature>
<proteinExistence type="predicted"/>
<dbReference type="Proteomes" id="UP001564408">
    <property type="component" value="Unassembled WGS sequence"/>
</dbReference>
<dbReference type="InterPro" id="IPR002197">
    <property type="entry name" value="HTH_Fis"/>
</dbReference>
<accession>A0ABV4BEP1</accession>
<dbReference type="InterPro" id="IPR025944">
    <property type="entry name" value="Sigma_54_int_dom_CS"/>
</dbReference>
<keyword evidence="3" id="KW-0805">Transcription regulation</keyword>
<dbReference type="SUPFAM" id="SSF52172">
    <property type="entry name" value="CheY-like"/>
    <property type="match status" value="1"/>
</dbReference>
<dbReference type="PROSITE" id="PS00688">
    <property type="entry name" value="SIGMA54_INTERACT_3"/>
    <property type="match status" value="1"/>
</dbReference>
<dbReference type="PROSITE" id="PS00676">
    <property type="entry name" value="SIGMA54_INTERACT_2"/>
    <property type="match status" value="1"/>
</dbReference>
<protein>
    <submittedName>
        <fullName evidence="9">Sigma-54 dependent transcriptional regulator</fullName>
    </submittedName>
</protein>
<keyword evidence="5" id="KW-0804">Transcription</keyword>
<dbReference type="InterPro" id="IPR003593">
    <property type="entry name" value="AAA+_ATPase"/>
</dbReference>
<evidence type="ECO:0000313" key="9">
    <source>
        <dbReference type="EMBL" id="MEY6433011.1"/>
    </source>
</evidence>
<dbReference type="Gene3D" id="3.40.50.300">
    <property type="entry name" value="P-loop containing nucleotide triphosphate hydrolases"/>
    <property type="match status" value="1"/>
</dbReference>
<evidence type="ECO:0000256" key="4">
    <source>
        <dbReference type="ARBA" id="ARBA00023125"/>
    </source>
</evidence>
<dbReference type="RefSeq" id="WP_369667397.1">
    <property type="nucleotide sequence ID" value="NZ_JBDKXB010000014.1"/>
</dbReference>
<reference evidence="9 10" key="1">
    <citation type="submission" date="2024-05" db="EMBL/GenBank/DDBJ databases">
        <title>Genome Sequence and Characterization of the New Strain Purple Sulfur Bacterium of Genus Thioalkalicoccus.</title>
        <authorList>
            <person name="Bryantseva I.A."/>
            <person name="Kyndt J.A."/>
            <person name="Imhoff J.F."/>
        </authorList>
    </citation>
    <scope>NUCLEOTIDE SEQUENCE [LARGE SCALE GENOMIC DNA]</scope>
    <source>
        <strain evidence="9 10">Um2</strain>
    </source>
</reference>
<evidence type="ECO:0000256" key="2">
    <source>
        <dbReference type="ARBA" id="ARBA00022840"/>
    </source>
</evidence>
<dbReference type="SUPFAM" id="SSF46689">
    <property type="entry name" value="Homeodomain-like"/>
    <property type="match status" value="1"/>
</dbReference>
<dbReference type="PROSITE" id="PS50045">
    <property type="entry name" value="SIGMA54_INTERACT_4"/>
    <property type="match status" value="1"/>
</dbReference>
<dbReference type="SMART" id="SM00448">
    <property type="entry name" value="REC"/>
    <property type="match status" value="1"/>
</dbReference>
<gene>
    <name evidence="9" type="ORF">ABC977_11405</name>
</gene>
<dbReference type="Pfam" id="PF02954">
    <property type="entry name" value="HTH_8"/>
    <property type="match status" value="1"/>
</dbReference>
<dbReference type="CDD" id="cd00009">
    <property type="entry name" value="AAA"/>
    <property type="match status" value="1"/>
</dbReference>
<dbReference type="InterPro" id="IPR001789">
    <property type="entry name" value="Sig_transdc_resp-reg_receiver"/>
</dbReference>
<dbReference type="InterPro" id="IPR025662">
    <property type="entry name" value="Sigma_54_int_dom_ATP-bd_1"/>
</dbReference>
<dbReference type="Pfam" id="PF00158">
    <property type="entry name" value="Sigma54_activat"/>
    <property type="match status" value="1"/>
</dbReference>
<dbReference type="InterPro" id="IPR009057">
    <property type="entry name" value="Homeodomain-like_sf"/>
</dbReference>
<dbReference type="Pfam" id="PF25601">
    <property type="entry name" value="AAA_lid_14"/>
    <property type="match status" value="1"/>
</dbReference>
<dbReference type="PROSITE" id="PS50110">
    <property type="entry name" value="RESPONSE_REGULATORY"/>
    <property type="match status" value="1"/>
</dbReference>
<dbReference type="InterPro" id="IPR002078">
    <property type="entry name" value="Sigma_54_int"/>
</dbReference>
<evidence type="ECO:0000256" key="6">
    <source>
        <dbReference type="PROSITE-ProRule" id="PRU00169"/>
    </source>
</evidence>
<feature type="modified residue" description="4-aspartylphosphate" evidence="6">
    <location>
        <position position="59"/>
    </location>
</feature>
<dbReference type="InterPro" id="IPR011006">
    <property type="entry name" value="CheY-like_superfamily"/>
</dbReference>
<dbReference type="Gene3D" id="1.10.10.60">
    <property type="entry name" value="Homeodomain-like"/>
    <property type="match status" value="1"/>
</dbReference>
<dbReference type="EMBL" id="JBDKXB010000014">
    <property type="protein sequence ID" value="MEY6433011.1"/>
    <property type="molecule type" value="Genomic_DNA"/>
</dbReference>
<dbReference type="SUPFAM" id="SSF52540">
    <property type="entry name" value="P-loop containing nucleoside triphosphate hydrolases"/>
    <property type="match status" value="1"/>
</dbReference>
<keyword evidence="2" id="KW-0067">ATP-binding</keyword>
<evidence type="ECO:0000256" key="3">
    <source>
        <dbReference type="ARBA" id="ARBA00023015"/>
    </source>
</evidence>
<comment type="caution">
    <text evidence="9">The sequence shown here is derived from an EMBL/GenBank/DDBJ whole genome shotgun (WGS) entry which is preliminary data.</text>
</comment>
<evidence type="ECO:0000256" key="1">
    <source>
        <dbReference type="ARBA" id="ARBA00022741"/>
    </source>
</evidence>
<dbReference type="PROSITE" id="PS00675">
    <property type="entry name" value="SIGMA54_INTERACT_1"/>
    <property type="match status" value="1"/>
</dbReference>
<dbReference type="InterPro" id="IPR027417">
    <property type="entry name" value="P-loop_NTPase"/>
</dbReference>
<name>A0ABV4BEP1_9GAMM</name>
<sequence length="463" mass="51252">MSSGAPLIGRVLVVEDDRPLRDLIAIELGEAGLEVATAEHADAARGLLATQAFDLVVSDLRLPDASGLDLLSLVKESEDPPAFVIITAFGTVEQAVTALKRGADDFLTKPLDLDHLALSVERNLERRTIDREYRRYQSLIGGADFHGVLGRSPVMRRLFEQIQRIARASGPVLLSGESGVGKEMVARAIHAESERRREAFVAINCAGIPAELLESELFGHAAGAFTGAQRARRGLFAEADKGTLLLDEIGEMPTAMQAKLLRVLQDGQARAVGENRERVFDVRVIAATNRDLEQEIEAGRFRADLFYRLETFSLSIPPLRERGEDIELLTAFLVARFGKSCTPPVCRITEAAMQCLKAYSFPGNVRELSNAIERAVVFCRTGEIDIDDLPERIRGARPQPQGDTVATSCLDQLIDEEEPLPTLRELERRYVAQVLERVDQNKRQAAKILGIGRRTLYRYLDER</sequence>
<keyword evidence="4" id="KW-0238">DNA-binding</keyword>
<dbReference type="PANTHER" id="PTHR32071">
    <property type="entry name" value="TRANSCRIPTIONAL REGULATORY PROTEIN"/>
    <property type="match status" value="1"/>
</dbReference>
<evidence type="ECO:0000256" key="5">
    <source>
        <dbReference type="ARBA" id="ARBA00023163"/>
    </source>
</evidence>
<keyword evidence="6" id="KW-0597">Phosphoprotein</keyword>